<dbReference type="Gene3D" id="3.30.70.100">
    <property type="match status" value="2"/>
</dbReference>
<dbReference type="InterPro" id="IPR011008">
    <property type="entry name" value="Dimeric_a/b-barrel"/>
</dbReference>
<organism evidence="1">
    <name type="scientific">marine metagenome</name>
    <dbReference type="NCBI Taxonomy" id="408172"/>
    <lineage>
        <taxon>unclassified sequences</taxon>
        <taxon>metagenomes</taxon>
        <taxon>ecological metagenomes</taxon>
    </lineage>
</organism>
<proteinExistence type="predicted"/>
<dbReference type="EMBL" id="UINC01190244">
    <property type="protein sequence ID" value="SVE04307.1"/>
    <property type="molecule type" value="Genomic_DNA"/>
</dbReference>
<dbReference type="SUPFAM" id="SSF54909">
    <property type="entry name" value="Dimeric alpha+beta barrel"/>
    <property type="match status" value="2"/>
</dbReference>
<evidence type="ECO:0000313" key="1">
    <source>
        <dbReference type="EMBL" id="SVE04307.1"/>
    </source>
</evidence>
<feature type="non-terminal residue" evidence="1">
    <location>
        <position position="216"/>
    </location>
</feature>
<accession>A0A383A925</accession>
<protein>
    <recommendedName>
        <fullName evidence="2">EthD domain-containing protein</fullName>
    </recommendedName>
</protein>
<gene>
    <name evidence="1" type="ORF">METZ01_LOCUS457161</name>
</gene>
<dbReference type="AlphaFoldDB" id="A0A383A925"/>
<reference evidence="1" key="1">
    <citation type="submission" date="2018-05" db="EMBL/GenBank/DDBJ databases">
        <authorList>
            <person name="Lanie J.A."/>
            <person name="Ng W.-L."/>
            <person name="Kazmierczak K.M."/>
            <person name="Andrzejewski T.M."/>
            <person name="Davidsen T.M."/>
            <person name="Wayne K.J."/>
            <person name="Tettelin H."/>
            <person name="Glass J.I."/>
            <person name="Rusch D."/>
            <person name="Podicherti R."/>
            <person name="Tsui H.-C.T."/>
            <person name="Winkler M.E."/>
        </authorList>
    </citation>
    <scope>NUCLEOTIDE SEQUENCE</scope>
</reference>
<sequence length="216" mass="25132">MRVLLVVLSGPVSSERDDIYNDWYTNVHLSDVLNVPGYIRATRYKAFSGERSFEQEYMALYELEVENLDALQAVSDEHMRRIEANEMHRSPPETIDRDNVRSMYYIETGPRLGGHDDIPETVFMPFTEPVSEKDDDEFNRWYQEVHLPEVLDVPEFSAASRYKETGMNMTGRPWPINFPYLAIYELADGSREAFDSAMKELRRRIAEGDRMEISGT</sequence>
<evidence type="ECO:0008006" key="2">
    <source>
        <dbReference type="Google" id="ProtNLM"/>
    </source>
</evidence>
<name>A0A383A925_9ZZZZ</name>